<name>A0ACD5VM89_AVESA</name>
<dbReference type="EnsemblPlants" id="AVESA.00010b.r2.3CG0454700.1">
    <property type="protein sequence ID" value="AVESA.00010b.r2.3CG0454700.1.CDS"/>
    <property type="gene ID" value="AVESA.00010b.r2.3CG0454700"/>
</dbReference>
<organism evidence="1 2">
    <name type="scientific">Avena sativa</name>
    <name type="common">Oat</name>
    <dbReference type="NCBI Taxonomy" id="4498"/>
    <lineage>
        <taxon>Eukaryota</taxon>
        <taxon>Viridiplantae</taxon>
        <taxon>Streptophyta</taxon>
        <taxon>Embryophyta</taxon>
        <taxon>Tracheophyta</taxon>
        <taxon>Spermatophyta</taxon>
        <taxon>Magnoliopsida</taxon>
        <taxon>Liliopsida</taxon>
        <taxon>Poales</taxon>
        <taxon>Poaceae</taxon>
        <taxon>BOP clade</taxon>
        <taxon>Pooideae</taxon>
        <taxon>Poodae</taxon>
        <taxon>Poeae</taxon>
        <taxon>Poeae Chloroplast Group 1 (Aveneae type)</taxon>
        <taxon>Aveninae</taxon>
        <taxon>Avena</taxon>
    </lineage>
</organism>
<protein>
    <submittedName>
        <fullName evidence="1">Uncharacterized protein</fullName>
    </submittedName>
</protein>
<reference evidence="1" key="2">
    <citation type="submission" date="2025-09" db="UniProtKB">
        <authorList>
            <consortium name="EnsemblPlants"/>
        </authorList>
    </citation>
    <scope>IDENTIFICATION</scope>
</reference>
<accession>A0ACD5VM89</accession>
<reference evidence="1" key="1">
    <citation type="submission" date="2021-05" db="EMBL/GenBank/DDBJ databases">
        <authorList>
            <person name="Scholz U."/>
            <person name="Mascher M."/>
            <person name="Fiebig A."/>
        </authorList>
    </citation>
    <scope>NUCLEOTIDE SEQUENCE [LARGE SCALE GENOMIC DNA]</scope>
</reference>
<evidence type="ECO:0000313" key="1">
    <source>
        <dbReference type="EnsemblPlants" id="AVESA.00010b.r2.3CG0454700.1.CDS"/>
    </source>
</evidence>
<keyword evidence="2" id="KW-1185">Reference proteome</keyword>
<proteinExistence type="predicted"/>
<dbReference type="Proteomes" id="UP001732700">
    <property type="component" value="Chromosome 3C"/>
</dbReference>
<sequence length="565" mass="62487">MSKANLVARGSTNIPTARGRLFPITNPRFLTQAPTLAARCVSTLYYSLVRRLFLGFRSFASHPFGILISLINSSRNVGTFPYPYFFCIFLWILRFIKAVLCQFGPGSGSGSAAKVGCPGCKLDEINNNKTGIPYLNFFYIGVICLCSTLPIQSLFPYLYFMIRDLKVAKQEEDIGFYAGFVGASYFITRTISAVPWGIFADKYGRKPCIIISIISVIVFNTLFGLNMTYWMAIVTRALLGLLCGILGPIKAYASEVCRKEHQALGISLITSSWAIAFVVGPAIGGFLSQPAKKYPNVFSHESIFGRFPYFLPCLVISVLATGACVACIWLPETLHMRQGDNMVEIDAMELQVVNSILVGKPKISRSGRFASVKSCLKNWQLMSAIIVYCMFSLYDTAYNEIFSLWAVSSRKYQGLSFTSQDVGIVLAISGVGILIYQVMIYPFLVKHIGLSKPFRIAAVLSLSTLATYPFIANLYGYDYNCVQHSTDHHSDTRTKGCCKRYLTLMSTFKAAGPAAAGILFSWSQKNITGLFLPGDHILFLLLNMVALIGLALTFMPSFTMSTEMK</sequence>
<evidence type="ECO:0000313" key="2">
    <source>
        <dbReference type="Proteomes" id="UP001732700"/>
    </source>
</evidence>